<reference evidence="11 12" key="1">
    <citation type="submission" date="2024-09" db="EMBL/GenBank/DDBJ databases">
        <authorList>
            <person name="Lee S.D."/>
        </authorList>
    </citation>
    <scope>NUCLEOTIDE SEQUENCE [LARGE SCALE GENOMIC DNA]</scope>
    <source>
        <strain evidence="11 12">N1-5</strain>
    </source>
</reference>
<keyword evidence="6 9" id="KW-1133">Transmembrane helix</keyword>
<feature type="domain" description="Glycosyltransferase RgtA/B/C/D-like" evidence="10">
    <location>
        <begin position="159"/>
        <end position="269"/>
    </location>
</feature>
<gene>
    <name evidence="11" type="ORF">ACEZDJ_04790</name>
</gene>
<keyword evidence="12" id="KW-1185">Reference proteome</keyword>
<dbReference type="RefSeq" id="WP_051725027.1">
    <property type="nucleotide sequence ID" value="NZ_JBHEZZ010000002.1"/>
</dbReference>
<feature type="transmembrane region" description="Helical" evidence="9">
    <location>
        <begin position="215"/>
        <end position="245"/>
    </location>
</feature>
<dbReference type="Pfam" id="PF13231">
    <property type="entry name" value="PMT_2"/>
    <property type="match status" value="1"/>
</dbReference>
<evidence type="ECO:0000256" key="5">
    <source>
        <dbReference type="ARBA" id="ARBA00022692"/>
    </source>
</evidence>
<keyword evidence="5 9" id="KW-0812">Transmembrane</keyword>
<organism evidence="11 12">
    <name type="scientific">Streptacidiphilus cavernicola</name>
    <dbReference type="NCBI Taxonomy" id="3342716"/>
    <lineage>
        <taxon>Bacteria</taxon>
        <taxon>Bacillati</taxon>
        <taxon>Actinomycetota</taxon>
        <taxon>Actinomycetes</taxon>
        <taxon>Kitasatosporales</taxon>
        <taxon>Streptomycetaceae</taxon>
        <taxon>Streptacidiphilus</taxon>
    </lineage>
</organism>
<evidence type="ECO:0000256" key="1">
    <source>
        <dbReference type="ARBA" id="ARBA00004651"/>
    </source>
</evidence>
<evidence type="ECO:0000256" key="8">
    <source>
        <dbReference type="SAM" id="MobiDB-lite"/>
    </source>
</evidence>
<name>A0ABV6UGM0_9ACTN</name>
<feature type="region of interest" description="Disordered" evidence="8">
    <location>
        <begin position="1"/>
        <end position="20"/>
    </location>
</feature>
<keyword evidence="3 11" id="KW-0328">Glycosyltransferase</keyword>
<evidence type="ECO:0000259" key="10">
    <source>
        <dbReference type="Pfam" id="PF13231"/>
    </source>
</evidence>
<evidence type="ECO:0000256" key="3">
    <source>
        <dbReference type="ARBA" id="ARBA00022676"/>
    </source>
</evidence>
<dbReference type="InterPro" id="IPR038731">
    <property type="entry name" value="RgtA/B/C-like"/>
</dbReference>
<proteinExistence type="predicted"/>
<dbReference type="GO" id="GO:0016757">
    <property type="term" value="F:glycosyltransferase activity"/>
    <property type="evidence" value="ECO:0007669"/>
    <property type="project" value="UniProtKB-KW"/>
</dbReference>
<dbReference type="EC" id="2.4.-.-" evidence="11"/>
<evidence type="ECO:0000313" key="12">
    <source>
        <dbReference type="Proteomes" id="UP001592528"/>
    </source>
</evidence>
<keyword evidence="2" id="KW-1003">Cell membrane</keyword>
<dbReference type="PANTHER" id="PTHR33908">
    <property type="entry name" value="MANNOSYLTRANSFERASE YKCB-RELATED"/>
    <property type="match status" value="1"/>
</dbReference>
<evidence type="ECO:0000256" key="4">
    <source>
        <dbReference type="ARBA" id="ARBA00022679"/>
    </source>
</evidence>
<protein>
    <submittedName>
        <fullName evidence="11">ArnT family glycosyltransferase</fullName>
        <ecNumber evidence="11">2.4.-.-</ecNumber>
    </submittedName>
</protein>
<keyword evidence="4 11" id="KW-0808">Transferase</keyword>
<feature type="transmembrane region" description="Helical" evidence="9">
    <location>
        <begin position="252"/>
        <end position="272"/>
    </location>
</feature>
<dbReference type="InterPro" id="IPR050297">
    <property type="entry name" value="LipidA_mod_glycosyltrf_83"/>
</dbReference>
<evidence type="ECO:0000256" key="2">
    <source>
        <dbReference type="ARBA" id="ARBA00022475"/>
    </source>
</evidence>
<sequence>MTDPFSPRTDVPQAPLLRAQQAGYWEAGAETYPQGLEHPGFQWNPQEPTDPQEVGPRPDPGPDRPAPVPAAWSAEAARRRAWLGRAALLVILLAQALLSVRLHNTAFQDEALYIYAGHMEIAHIFHGAPLVYSYASYFSGSPALYPVLAGAVDSVLGVDGVRAVSLLFMLGATALIYSTSRRLFNERVALFGTGLFASAQSTIVLGWFATYDAPALFLITLAAWLVVRFARAHAALVLLAVPVLVLAFCTKYASGIFIPPVIGLAVLTAWPYRQAAALWRAVLLCVGTGVLGVAVLYHSQVMTGIQATTTSRQHGTNSTSSLINMSADWTWVMLAAACWGSISYIRRGRLSEISDVAARTGETEPGRYWRALLCLLLFGSALLAPAYQIHLSTSISLYKHVGFGLVFVAPLAGLGLSRIVGPHFLRIALGVAVLAVALFNGVEQSGRRYATWPDSSQLISVLRPHVTSGGKYLADVADVPIFYFRDVTAASRWDNTYVLKYTDSKGVRLSGPAAYTAAVDDGKYDMVVLDSSPSANDTAIDNALAASGKYHLAATVPYTNTNGRGAYTVWIKG</sequence>
<dbReference type="Proteomes" id="UP001592528">
    <property type="component" value="Unassembled WGS sequence"/>
</dbReference>
<evidence type="ECO:0000256" key="6">
    <source>
        <dbReference type="ARBA" id="ARBA00022989"/>
    </source>
</evidence>
<evidence type="ECO:0000256" key="9">
    <source>
        <dbReference type="SAM" id="Phobius"/>
    </source>
</evidence>
<feature type="transmembrane region" description="Helical" evidence="9">
    <location>
        <begin position="188"/>
        <end position="209"/>
    </location>
</feature>
<keyword evidence="7 9" id="KW-0472">Membrane</keyword>
<feature type="transmembrane region" description="Helical" evidence="9">
    <location>
        <begin position="82"/>
        <end position="100"/>
    </location>
</feature>
<evidence type="ECO:0000313" key="11">
    <source>
        <dbReference type="EMBL" id="MFC1400602.1"/>
    </source>
</evidence>
<feature type="transmembrane region" description="Helical" evidence="9">
    <location>
        <begin position="423"/>
        <end position="442"/>
    </location>
</feature>
<dbReference type="PANTHER" id="PTHR33908:SF11">
    <property type="entry name" value="MEMBRANE PROTEIN"/>
    <property type="match status" value="1"/>
</dbReference>
<evidence type="ECO:0000256" key="7">
    <source>
        <dbReference type="ARBA" id="ARBA00023136"/>
    </source>
</evidence>
<feature type="transmembrane region" description="Helical" evidence="9">
    <location>
        <begin position="397"/>
        <end position="417"/>
    </location>
</feature>
<comment type="subcellular location">
    <subcellularLocation>
        <location evidence="1">Cell membrane</location>
        <topology evidence="1">Multi-pass membrane protein</topology>
    </subcellularLocation>
</comment>
<feature type="transmembrane region" description="Helical" evidence="9">
    <location>
        <begin position="278"/>
        <end position="297"/>
    </location>
</feature>
<comment type="caution">
    <text evidence="11">The sequence shown here is derived from an EMBL/GenBank/DDBJ whole genome shotgun (WGS) entry which is preliminary data.</text>
</comment>
<feature type="compositionally biased region" description="Pro residues" evidence="8">
    <location>
        <begin position="57"/>
        <end position="68"/>
    </location>
</feature>
<feature type="transmembrane region" description="Helical" evidence="9">
    <location>
        <begin position="155"/>
        <end position="176"/>
    </location>
</feature>
<accession>A0ABV6UGM0</accession>
<feature type="transmembrane region" description="Helical" evidence="9">
    <location>
        <begin position="367"/>
        <end position="385"/>
    </location>
</feature>
<dbReference type="EMBL" id="JBHEZZ010000002">
    <property type="protein sequence ID" value="MFC1400602.1"/>
    <property type="molecule type" value="Genomic_DNA"/>
</dbReference>
<feature type="region of interest" description="Disordered" evidence="8">
    <location>
        <begin position="28"/>
        <end position="70"/>
    </location>
</feature>